<accession>A0A2D1GEE2</accession>
<organism evidence="1 2">
    <name type="scientific">Gordonia phage Lennon</name>
    <dbReference type="NCBI Taxonomy" id="2041512"/>
    <lineage>
        <taxon>Viruses</taxon>
        <taxon>Duplodnaviria</taxon>
        <taxon>Heunggongvirae</taxon>
        <taxon>Uroviricota</taxon>
        <taxon>Caudoviricetes</taxon>
        <taxon>Stackebrandtviridae</taxon>
        <taxon>Schenleyvirinae</taxon>
        <taxon>Vividuovirus</taxon>
        <taxon>Vividuovirus lennon</taxon>
        <taxon>Gordonia virus Lennon</taxon>
    </lineage>
</organism>
<proteinExistence type="predicted"/>
<dbReference type="EMBL" id="MF919514">
    <property type="protein sequence ID" value="ATN90228.1"/>
    <property type="molecule type" value="Genomic_DNA"/>
</dbReference>
<sequence length="318" mass="35511">MTAACLPAGSPVSNIRLVGCDGGKTFHLYGDHAGDEGVELAWDGLEELYEPPIRVIERTPIRMDGGVLRAVKTAIMEPVVTLVIHGDHVNPFSIVDGEIREALSFELDPYYEASTLARIEWETADSTRYIEVVLTAGTKYDVEHVPGDHPRRGWWVWELHLKAYMPFWQEDDVVVPVQFDSDGTKTAVISNPSGVDMEHKYVGTAATYTLPDNTWSGPPWKREPGGMFPNRTLTYPDIDPVENVGITVDYSPGEIPVRDAFDHNMVAQMPSPGDYPKHPIPRFCQPVEIEVSATNVPPEGAVLLIHQVRRFRRAWGRV</sequence>
<gene>
    <name evidence="1" type="ORF">SEA_LENNON_34</name>
</gene>
<evidence type="ECO:0000313" key="2">
    <source>
        <dbReference type="Proteomes" id="UP000230122"/>
    </source>
</evidence>
<dbReference type="OrthoDB" id="2201at10239"/>
<keyword evidence="2" id="KW-1185">Reference proteome</keyword>
<reference evidence="1 2" key="1">
    <citation type="submission" date="2017-09" db="EMBL/GenBank/DDBJ databases">
        <authorList>
            <person name="Breimann J."/>
            <person name="Dorsainvil R."/>
            <person name="Seraly P."/>
            <person name="Wynn M."/>
            <person name="Davis J.P."/>
            <person name="Huynh A."/>
            <person name="Julian D."/>
            <person name="Warner M.H."/>
            <person name="Garlena R.A."/>
            <person name="Russell D.A."/>
            <person name="Pope W.H."/>
            <person name="Jacobs-Sera D."/>
            <person name="Hendrix R.W."/>
            <person name="Hatfull G.F."/>
        </authorList>
    </citation>
    <scope>NUCLEOTIDE SEQUENCE [LARGE SCALE GENOMIC DNA]</scope>
</reference>
<dbReference type="Proteomes" id="UP000230122">
    <property type="component" value="Segment"/>
</dbReference>
<name>A0A2D1GEE2_9CAUD</name>
<protein>
    <submittedName>
        <fullName evidence="1">Minor tail protein</fullName>
    </submittedName>
</protein>
<evidence type="ECO:0000313" key="1">
    <source>
        <dbReference type="EMBL" id="ATN90228.1"/>
    </source>
</evidence>